<dbReference type="InterPro" id="IPR003779">
    <property type="entry name" value="CMD-like"/>
</dbReference>
<dbReference type="InterPro" id="IPR029032">
    <property type="entry name" value="AhpD-like"/>
</dbReference>
<dbReference type="GO" id="GO:0051920">
    <property type="term" value="F:peroxiredoxin activity"/>
    <property type="evidence" value="ECO:0007669"/>
    <property type="project" value="InterPro"/>
</dbReference>
<evidence type="ECO:0000313" key="3">
    <source>
        <dbReference type="Proteomes" id="UP000266915"/>
    </source>
</evidence>
<dbReference type="RefSeq" id="WP_085514379.1">
    <property type="nucleotide sequence ID" value="NZ_FXAP01000009.1"/>
</dbReference>
<proteinExistence type="predicted"/>
<keyword evidence="2" id="KW-0560">Oxidoreductase</keyword>
<evidence type="ECO:0000313" key="2">
    <source>
        <dbReference type="EMBL" id="ROR82059.1"/>
    </source>
</evidence>
<dbReference type="SUPFAM" id="SSF69118">
    <property type="entry name" value="AhpD-like"/>
    <property type="match status" value="1"/>
</dbReference>
<protein>
    <submittedName>
        <fullName evidence="2">AhpD family alkylhydroperoxidase</fullName>
    </submittedName>
</protein>
<name>A0A3N2C3K0_9MICO</name>
<dbReference type="Proteomes" id="UP000266915">
    <property type="component" value="Unassembled WGS sequence"/>
</dbReference>
<gene>
    <name evidence="2" type="ORF">EDD42_2141</name>
</gene>
<dbReference type="NCBIfam" id="TIGR00778">
    <property type="entry name" value="ahpD_dom"/>
    <property type="match status" value="1"/>
</dbReference>
<dbReference type="Gene3D" id="1.20.1290.10">
    <property type="entry name" value="AhpD-like"/>
    <property type="match status" value="1"/>
</dbReference>
<keyword evidence="2" id="KW-0575">Peroxidase</keyword>
<sequence length="154" mass="16993">MSADVWLDKESPEVYQALVETGRAAGRAALDAGIDKRLIELIRIRASQINGCAYCLRLHVDDAIAVGETTERLAILSAWRDSEYFSPVEQAALAITEDVTLIADVQHRRRLPDDDLSTLTNGQIAAVRWLAIVINAFNRVSITSHYPVHPAQAD</sequence>
<dbReference type="PANTHER" id="PTHR34846:SF10">
    <property type="entry name" value="CYTOPLASMIC PROTEIN"/>
    <property type="match status" value="1"/>
</dbReference>
<organism evidence="2 3">
    <name type="scientific">Plantibacter flavus</name>
    <dbReference type="NCBI Taxonomy" id="150123"/>
    <lineage>
        <taxon>Bacteria</taxon>
        <taxon>Bacillati</taxon>
        <taxon>Actinomycetota</taxon>
        <taxon>Actinomycetes</taxon>
        <taxon>Micrococcales</taxon>
        <taxon>Microbacteriaceae</taxon>
        <taxon>Plantibacter</taxon>
    </lineage>
</organism>
<dbReference type="Pfam" id="PF02627">
    <property type="entry name" value="CMD"/>
    <property type="match status" value="1"/>
</dbReference>
<evidence type="ECO:0000259" key="1">
    <source>
        <dbReference type="Pfam" id="PF02627"/>
    </source>
</evidence>
<keyword evidence="3" id="KW-1185">Reference proteome</keyword>
<feature type="domain" description="Carboxymuconolactone decarboxylase-like" evidence="1">
    <location>
        <begin position="12"/>
        <end position="98"/>
    </location>
</feature>
<comment type="caution">
    <text evidence="2">The sequence shown here is derived from an EMBL/GenBank/DDBJ whole genome shotgun (WGS) entry which is preliminary data.</text>
</comment>
<reference evidence="2 3" key="1">
    <citation type="submission" date="2018-11" db="EMBL/GenBank/DDBJ databases">
        <title>Sequencing the genomes of 1000 actinobacteria strains.</title>
        <authorList>
            <person name="Klenk H.-P."/>
        </authorList>
    </citation>
    <scope>NUCLEOTIDE SEQUENCE [LARGE SCALE GENOMIC DNA]</scope>
    <source>
        <strain evidence="2 3">DSM 14012</strain>
    </source>
</reference>
<dbReference type="InterPro" id="IPR004675">
    <property type="entry name" value="AhpD_core"/>
</dbReference>
<accession>A0A3N2C3K0</accession>
<dbReference type="AlphaFoldDB" id="A0A3N2C3K0"/>
<dbReference type="PANTHER" id="PTHR34846">
    <property type="entry name" value="4-CARBOXYMUCONOLACTONE DECARBOXYLASE FAMILY PROTEIN (AFU_ORTHOLOGUE AFUA_6G11590)"/>
    <property type="match status" value="1"/>
</dbReference>
<dbReference type="EMBL" id="RKHL01000001">
    <property type="protein sequence ID" value="ROR82059.1"/>
    <property type="molecule type" value="Genomic_DNA"/>
</dbReference>